<proteinExistence type="predicted"/>
<organism evidence="6 7">
    <name type="scientific">Tenebrio molitor</name>
    <name type="common">Yellow mealworm beetle</name>
    <dbReference type="NCBI Taxonomy" id="7067"/>
    <lineage>
        <taxon>Eukaryota</taxon>
        <taxon>Metazoa</taxon>
        <taxon>Ecdysozoa</taxon>
        <taxon>Arthropoda</taxon>
        <taxon>Hexapoda</taxon>
        <taxon>Insecta</taxon>
        <taxon>Pterygota</taxon>
        <taxon>Neoptera</taxon>
        <taxon>Endopterygota</taxon>
        <taxon>Coleoptera</taxon>
        <taxon>Polyphaga</taxon>
        <taxon>Cucujiformia</taxon>
        <taxon>Tenebrionidae</taxon>
        <taxon>Tenebrio</taxon>
    </lineage>
</organism>
<dbReference type="InterPro" id="IPR013083">
    <property type="entry name" value="Znf_RING/FYVE/PHD"/>
</dbReference>
<dbReference type="Proteomes" id="UP000719412">
    <property type="component" value="Unassembled WGS sequence"/>
</dbReference>
<feature type="domain" description="NHR" evidence="5">
    <location>
        <begin position="391"/>
        <end position="575"/>
    </location>
</feature>
<gene>
    <name evidence="6" type="ORF">GEV33_012082</name>
</gene>
<accession>A0A8J6HBH6</accession>
<dbReference type="EMBL" id="JABDTM020027325">
    <property type="protein sequence ID" value="KAH0810708.1"/>
    <property type="molecule type" value="Genomic_DNA"/>
</dbReference>
<evidence type="ECO:0000259" key="5">
    <source>
        <dbReference type="PROSITE" id="PS51065"/>
    </source>
</evidence>
<dbReference type="InterPro" id="IPR001841">
    <property type="entry name" value="Znf_RING"/>
</dbReference>
<dbReference type="GO" id="GO:0061630">
    <property type="term" value="F:ubiquitin protein ligase activity"/>
    <property type="evidence" value="ECO:0007669"/>
    <property type="project" value="TreeGrafter"/>
</dbReference>
<name>A0A8J6HBH6_TENMO</name>
<dbReference type="Gene3D" id="3.30.40.10">
    <property type="entry name" value="Zinc/RING finger domain, C3HC4 (zinc finger)"/>
    <property type="match status" value="2"/>
</dbReference>
<evidence type="ECO:0000256" key="3">
    <source>
        <dbReference type="PROSITE-ProRule" id="PRU00175"/>
    </source>
</evidence>
<dbReference type="Pfam" id="PF07177">
    <property type="entry name" value="Neuralized"/>
    <property type="match status" value="5"/>
</dbReference>
<feature type="domain" description="NHR" evidence="5">
    <location>
        <begin position="778"/>
        <end position="933"/>
    </location>
</feature>
<keyword evidence="7" id="KW-1185">Reference proteome</keyword>
<feature type="domain" description="RING-type" evidence="4">
    <location>
        <begin position="726"/>
        <end position="767"/>
    </location>
</feature>
<feature type="domain" description="NHR" evidence="5">
    <location>
        <begin position="156"/>
        <end position="307"/>
    </location>
</feature>
<evidence type="ECO:0000256" key="2">
    <source>
        <dbReference type="ARBA" id="ARBA00022833"/>
    </source>
</evidence>
<comment type="caution">
    <text evidence="6">The sequence shown here is derived from an EMBL/GenBank/DDBJ whole genome shotgun (WGS) entry which is preliminary data.</text>
</comment>
<dbReference type="InterPro" id="IPR037962">
    <property type="entry name" value="Neuralized"/>
</dbReference>
<dbReference type="Pfam" id="PF13920">
    <property type="entry name" value="zf-C3HC4_3"/>
    <property type="match status" value="2"/>
</dbReference>
<evidence type="ECO:0000313" key="6">
    <source>
        <dbReference type="EMBL" id="KAH0810708.1"/>
    </source>
</evidence>
<reference evidence="6" key="1">
    <citation type="journal article" date="2020" name="J Insects Food Feed">
        <title>The yellow mealworm (Tenebrio molitor) genome: a resource for the emerging insects as food and feed industry.</title>
        <authorList>
            <person name="Eriksson T."/>
            <person name="Andere A."/>
            <person name="Kelstrup H."/>
            <person name="Emery V."/>
            <person name="Picard C."/>
        </authorList>
    </citation>
    <scope>NUCLEOTIDE SEQUENCE</scope>
    <source>
        <strain evidence="6">Stoneville</strain>
        <tissue evidence="6">Whole head</tissue>
    </source>
</reference>
<dbReference type="PANTHER" id="PTHR12429:SF6">
    <property type="entry name" value="PROTEIN NEURALIZED"/>
    <property type="match status" value="1"/>
</dbReference>
<dbReference type="InterPro" id="IPR043136">
    <property type="entry name" value="B30.2/SPRY_sf"/>
</dbReference>
<keyword evidence="1 3" id="KW-0863">Zinc-finger</keyword>
<evidence type="ECO:0000256" key="1">
    <source>
        <dbReference type="ARBA" id="ARBA00022771"/>
    </source>
</evidence>
<dbReference type="InterPro" id="IPR006573">
    <property type="entry name" value="NHR_dom"/>
</dbReference>
<dbReference type="PANTHER" id="PTHR12429">
    <property type="entry name" value="NEURALIZED"/>
    <property type="match status" value="1"/>
</dbReference>
<dbReference type="SMART" id="SM00588">
    <property type="entry name" value="NEUZ"/>
    <property type="match status" value="5"/>
</dbReference>
<evidence type="ECO:0000313" key="7">
    <source>
        <dbReference type="Proteomes" id="UP000719412"/>
    </source>
</evidence>
<feature type="domain" description="NHR" evidence="5">
    <location>
        <begin position="4"/>
        <end position="147"/>
    </location>
</feature>
<dbReference type="SUPFAM" id="SSF57850">
    <property type="entry name" value="RING/U-box"/>
    <property type="match status" value="1"/>
</dbReference>
<dbReference type="GO" id="GO:0008270">
    <property type="term" value="F:zinc ion binding"/>
    <property type="evidence" value="ECO:0007669"/>
    <property type="project" value="UniProtKB-KW"/>
</dbReference>
<dbReference type="Gene3D" id="2.60.120.920">
    <property type="match status" value="6"/>
</dbReference>
<dbReference type="AlphaFoldDB" id="A0A8J6HBH6"/>
<keyword evidence="1 3" id="KW-0479">Metal-binding</keyword>
<sequence>MDNTIRFHRTHGDDVAVTNNYTTARRFAATHTGLVFTSQPLRPCQKFSIKLTEICDKSKNVIDVGFTTQSPTQNYRPTRSTIKLCSLVKHHCIKDKVMSFYVTKRGKVHFELDDDDKGKIDNIRVEGPVWAFVHIRNPSTTVELVNSRHLRLTPAPMPLHQTRGRNVKLVRNTAHKLDKRLNTSYIFTARPLQVDEHLVVKILDVNHRSRGGLVLGLTSCDPSSLPQDLPDALDAFSTRPEYWVAVGDPSWTFKQHDRITFVLTSQGEMKIWRNERTLLKVVPVDRFVRMWAVLDVGAVDGVEVSSCLLPELRKPTVSEVKSVATSVLQTDEGCDESDCVVCCDRETDAALYPCGHMCMCYECAREQWMGVGHGRPTTMSQNPAPATPRFVFRFHEIHGNDVMVYHNWSTARRTESKDNGLVFTSRVVKPNEILQIKLVEVSDKLPGLVSIGFTSRPVKPNETFQMKLVEVSDKLPGVVSIGFTSHDPSTLVHNLPKNPNREWKRKPGFWTCSLSKRHCVKNKILFFYVTTSGTIHYGVDGVEIGKFDKDVDTSGRLWGLVDIWTPPTTIQIVSSKLQPEQNLQYTFTSKPLHPDEQVLVKTLTGGGLVLGVTSCQPALLRREALPTNPDSLMDRPEYWVVINDPTWNFDEGDELSMIVNESGELKIWKNASLLLKRMHVDHTLELWGFFAVDNAHKIEVRSRSLRVPGRPAPSAPKAEGFEASECVVCCDNAIDTALYPCGHLSMCNKCAKEQWRGDGVGHCPICRTAIKDNLNFQPLRFHNVHAKGITLSHDGTIARRKDDYGFVFSSRPISVDEKVTLKFMEVSSRRMGVSAFCFGVTSTNPNDHPFEDVRDFTYLDLIKNLNFTALPLDKKLCTRNAILTFWVSSTGHMTYEVNGESKGKFDKKIPTGVPIWALIYFFDNPVSIKLIRSLDRSASTEEATCDLERGDEVDVEDEKCPVYRGRHVSIRVGAALCAKP</sequence>
<dbReference type="SMART" id="SM00184">
    <property type="entry name" value="RING"/>
    <property type="match status" value="2"/>
</dbReference>
<evidence type="ECO:0000259" key="4">
    <source>
        <dbReference type="PROSITE" id="PS50089"/>
    </source>
</evidence>
<reference evidence="6" key="2">
    <citation type="submission" date="2021-08" db="EMBL/GenBank/DDBJ databases">
        <authorList>
            <person name="Eriksson T."/>
        </authorList>
    </citation>
    <scope>NUCLEOTIDE SEQUENCE</scope>
    <source>
        <strain evidence="6">Stoneville</strain>
        <tissue evidence="6">Whole head</tissue>
    </source>
</reference>
<dbReference type="PROSITE" id="PS51065">
    <property type="entry name" value="NHR"/>
    <property type="match status" value="4"/>
</dbReference>
<protein>
    <submittedName>
        <fullName evidence="6">Uncharacterized protein</fullName>
    </submittedName>
</protein>
<dbReference type="PROSITE" id="PS50089">
    <property type="entry name" value="ZF_RING_2"/>
    <property type="match status" value="1"/>
</dbReference>
<keyword evidence="2" id="KW-0862">Zinc</keyword>